<evidence type="ECO:0000313" key="1">
    <source>
        <dbReference type="EMBL" id="KAL0942346.1"/>
    </source>
</evidence>
<proteinExistence type="predicted"/>
<organism evidence="1 2">
    <name type="scientific">Colletotrichum truncatum</name>
    <name type="common">Anthracnose fungus</name>
    <name type="synonym">Colletotrichum capsici</name>
    <dbReference type="NCBI Taxonomy" id="5467"/>
    <lineage>
        <taxon>Eukaryota</taxon>
        <taxon>Fungi</taxon>
        <taxon>Dikarya</taxon>
        <taxon>Ascomycota</taxon>
        <taxon>Pezizomycotina</taxon>
        <taxon>Sordariomycetes</taxon>
        <taxon>Hypocreomycetidae</taxon>
        <taxon>Glomerellales</taxon>
        <taxon>Glomerellaceae</taxon>
        <taxon>Colletotrichum</taxon>
        <taxon>Colletotrichum truncatum species complex</taxon>
    </lineage>
</organism>
<dbReference type="Proteomes" id="UP000805649">
    <property type="component" value="Unassembled WGS sequence"/>
</dbReference>
<gene>
    <name evidence="1" type="ORF">CTRU02_200232</name>
</gene>
<comment type="caution">
    <text evidence="1">The sequence shown here is derived from an EMBL/GenBank/DDBJ whole genome shotgun (WGS) entry which is preliminary data.</text>
</comment>
<accession>A0ACC3ZE26</accession>
<dbReference type="EMBL" id="VUJX02000001">
    <property type="protein sequence ID" value="KAL0942346.1"/>
    <property type="molecule type" value="Genomic_DNA"/>
</dbReference>
<protein>
    <submittedName>
        <fullName evidence="1">Phosphoinositide-specific phospholipase c-like phosphodiesterases superfamily</fullName>
    </submittedName>
</protein>
<keyword evidence="2" id="KW-1185">Reference proteome</keyword>
<sequence>MRVARFLPALVGIAAACNGNQALCGKKYSEITFVGSHNSAFVGIGPAHNQLVSVQEQLNLGVRFLQAQTQNKRGNIQLCHTDCLLLDVGTLSEYLDKINKWMNTNPNEVVTLLLTNIDKIPVEKFAEVFKSTGLEKYVFRPGKKVAIDQWPTLQTLINSGTRLIVFMDYHSDTSKVDYILDEFQYFWETPFGETDPNFPRCNIDRPQGVDPNGYMYMINHFLNFEILGIKIPDLPNSAKTNSLQSIDKQVNLCRGMWGKTPNVILQCGPKIKLDWINIGEAIKAQNQYNA</sequence>
<evidence type="ECO:0000313" key="2">
    <source>
        <dbReference type="Proteomes" id="UP000805649"/>
    </source>
</evidence>
<reference evidence="1 2" key="1">
    <citation type="journal article" date="2020" name="Phytopathology">
        <title>Genome Sequence Resources of Colletotrichum truncatum, C. plurivorum, C. musicola, and C. sojae: Four Species Pathogenic to Soybean (Glycine max).</title>
        <authorList>
            <person name="Rogerio F."/>
            <person name="Boufleur T.R."/>
            <person name="Ciampi-Guillardi M."/>
            <person name="Sukno S.A."/>
            <person name="Thon M.R."/>
            <person name="Massola Junior N.S."/>
            <person name="Baroncelli R."/>
        </authorList>
    </citation>
    <scope>NUCLEOTIDE SEQUENCE [LARGE SCALE GENOMIC DNA]</scope>
    <source>
        <strain evidence="1 2">CMES1059</strain>
    </source>
</reference>
<name>A0ACC3ZE26_COLTU</name>